<comment type="caution">
    <text evidence="3">The sequence shown here is derived from an EMBL/GenBank/DDBJ whole genome shotgun (WGS) entry which is preliminary data.</text>
</comment>
<feature type="transmembrane region" description="Helical" evidence="2">
    <location>
        <begin position="341"/>
        <end position="363"/>
    </location>
</feature>
<evidence type="ECO:0000256" key="2">
    <source>
        <dbReference type="SAM" id="Phobius"/>
    </source>
</evidence>
<dbReference type="PANTHER" id="PTHR42941">
    <property type="entry name" value="SLL1037 PROTEIN"/>
    <property type="match status" value="1"/>
</dbReference>
<dbReference type="Proteomes" id="UP001596084">
    <property type="component" value="Unassembled WGS sequence"/>
</dbReference>
<evidence type="ECO:0000256" key="1">
    <source>
        <dbReference type="SAM" id="MobiDB-lite"/>
    </source>
</evidence>
<dbReference type="Gene3D" id="3.40.190.10">
    <property type="entry name" value="Periplasmic binding protein-like II"/>
    <property type="match status" value="2"/>
</dbReference>
<dbReference type="Pfam" id="PF16868">
    <property type="entry name" value="NMT1_3"/>
    <property type="match status" value="1"/>
</dbReference>
<evidence type="ECO:0000313" key="4">
    <source>
        <dbReference type="Proteomes" id="UP001596084"/>
    </source>
</evidence>
<dbReference type="PANTHER" id="PTHR42941:SF1">
    <property type="entry name" value="SLL1037 PROTEIN"/>
    <property type="match status" value="1"/>
</dbReference>
<feature type="transmembrane region" description="Helical" evidence="2">
    <location>
        <begin position="12"/>
        <end position="30"/>
    </location>
</feature>
<evidence type="ECO:0000313" key="3">
    <source>
        <dbReference type="EMBL" id="MFC5519514.1"/>
    </source>
</evidence>
<keyword evidence="2" id="KW-1133">Transmembrane helix</keyword>
<dbReference type="EMBL" id="JBHSMX010000003">
    <property type="protein sequence ID" value="MFC5519514.1"/>
    <property type="molecule type" value="Genomic_DNA"/>
</dbReference>
<name>A0ABW0Q5F5_9BURK</name>
<feature type="region of interest" description="Disordered" evidence="1">
    <location>
        <begin position="440"/>
        <end position="465"/>
    </location>
</feature>
<sequence>MRLIPSLTRKQTLLLTVAVIAGLAVALSMLSRSISPAPPRQAEMTTGAVDGAVHQFALRYQSYLKANGVSLKLLPSSGAVQNLERLHAGTSIGFMQGGLGQLALDPADADAGTPLRSLGVIGYEPVWLFTSAALARPLAKGLGPLAGKKVAIGVEGSGTRKVALEVLQNYGVTAANATLVAEGGLLAAKDLIAQKLDALILIGAPQTPAVELLLAQPGVQLVSLAHAEGLTRRLPYLSLVTLKAGSVDPAQDLPREDITLLTTTANLVVQQDLHPALSYLLLEAAHDIHRGGTLLNKPGEFPHPRATDYPLADEAVRYYKDGRPFLQRYLPYWAANALQRLLLVLVPLVAIAVPLFRVVPILFEFREKSRLYRRYGALLEMERDIQSRQLSADEIALATAQLDQIENDVSHMKFSLDFSDRVYTLRQHVDYVRRQLQAHSGELQKAPGKPQEGRIAGAMLPRHEP</sequence>
<keyword evidence="4" id="KW-1185">Reference proteome</keyword>
<reference evidence="4" key="1">
    <citation type="journal article" date="2019" name="Int. J. Syst. Evol. Microbiol.">
        <title>The Global Catalogue of Microorganisms (GCM) 10K type strain sequencing project: providing services to taxonomists for standard genome sequencing and annotation.</title>
        <authorList>
            <consortium name="The Broad Institute Genomics Platform"/>
            <consortium name="The Broad Institute Genome Sequencing Center for Infectious Disease"/>
            <person name="Wu L."/>
            <person name="Ma J."/>
        </authorList>
    </citation>
    <scope>NUCLEOTIDE SEQUENCE [LARGE SCALE GENOMIC DNA]</scope>
    <source>
        <strain evidence="4">CGMCC 4.7277</strain>
    </source>
</reference>
<keyword evidence="2" id="KW-0812">Transmembrane</keyword>
<organism evidence="3 4">
    <name type="scientific">Polaromonas jejuensis</name>
    <dbReference type="NCBI Taxonomy" id="457502"/>
    <lineage>
        <taxon>Bacteria</taxon>
        <taxon>Pseudomonadati</taxon>
        <taxon>Pseudomonadota</taxon>
        <taxon>Betaproteobacteria</taxon>
        <taxon>Burkholderiales</taxon>
        <taxon>Comamonadaceae</taxon>
        <taxon>Polaromonas</taxon>
    </lineage>
</organism>
<dbReference type="InterPro" id="IPR011852">
    <property type="entry name" value="TRAP_TAXI"/>
</dbReference>
<keyword evidence="2" id="KW-0472">Membrane</keyword>
<gene>
    <name evidence="3" type="ORF">ACFPP7_01115</name>
</gene>
<dbReference type="SUPFAM" id="SSF53850">
    <property type="entry name" value="Periplasmic binding protein-like II"/>
    <property type="match status" value="1"/>
</dbReference>
<proteinExistence type="predicted"/>
<dbReference type="RefSeq" id="WP_068831749.1">
    <property type="nucleotide sequence ID" value="NZ_JBHSMX010000003.1"/>
</dbReference>
<protein>
    <submittedName>
        <fullName evidence="3">TAXI family TRAP transporter solute-binding subunit</fullName>
    </submittedName>
</protein>
<accession>A0ABW0Q5F5</accession>